<organism evidence="5">
    <name type="scientific">Albugo laibachii Nc14</name>
    <dbReference type="NCBI Taxonomy" id="890382"/>
    <lineage>
        <taxon>Eukaryota</taxon>
        <taxon>Sar</taxon>
        <taxon>Stramenopiles</taxon>
        <taxon>Oomycota</taxon>
        <taxon>Peronosporomycetes</taxon>
        <taxon>Albuginales</taxon>
        <taxon>Albuginaceae</taxon>
        <taxon>Albugo</taxon>
    </lineage>
</organism>
<keyword evidence="2" id="KW-0186">Copper</keyword>
<keyword evidence="1" id="KW-0479">Metal-binding</keyword>
<name>F0W3J2_9STRA</name>
<evidence type="ECO:0000256" key="2">
    <source>
        <dbReference type="ARBA" id="ARBA00023008"/>
    </source>
</evidence>
<gene>
    <name evidence="5" type="primary">AlNc14C13G1554</name>
    <name evidence="5" type="ORF">ALNC14_017780</name>
</gene>
<dbReference type="Gene3D" id="1.10.1280.10">
    <property type="entry name" value="Di-copper center containing domain from catechol oxidase"/>
    <property type="match status" value="1"/>
</dbReference>
<dbReference type="PANTHER" id="PTHR11474">
    <property type="entry name" value="TYROSINASE FAMILY MEMBER"/>
    <property type="match status" value="1"/>
</dbReference>
<dbReference type="InterPro" id="IPR008922">
    <property type="entry name" value="Di-copper_centre_dom_sf"/>
</dbReference>
<feature type="domain" description="Tyrosinase copper-binding" evidence="3">
    <location>
        <begin position="160"/>
        <end position="177"/>
    </location>
</feature>
<dbReference type="PROSITE" id="PS00498">
    <property type="entry name" value="TYROSINASE_2"/>
    <property type="match status" value="1"/>
</dbReference>
<dbReference type="InterPro" id="IPR050316">
    <property type="entry name" value="Tyrosinase/Hemocyanin"/>
</dbReference>
<dbReference type="InterPro" id="IPR002227">
    <property type="entry name" value="Tyrosinase_Cu-bd"/>
</dbReference>
<dbReference type="SUPFAM" id="SSF48056">
    <property type="entry name" value="Di-copper centre-containing domain"/>
    <property type="match status" value="1"/>
</dbReference>
<dbReference type="PANTHER" id="PTHR11474:SF126">
    <property type="entry name" value="TYROSINASE-LIKE PROTEIN TYR-1-RELATED"/>
    <property type="match status" value="1"/>
</dbReference>
<protein>
    <submittedName>
        <fullName evidence="5">Uncharacterized protein AlNc14C13G1554</fullName>
    </submittedName>
</protein>
<dbReference type="PRINTS" id="PR00092">
    <property type="entry name" value="TYROSINASE"/>
</dbReference>
<evidence type="ECO:0000259" key="3">
    <source>
        <dbReference type="PROSITE" id="PS00497"/>
    </source>
</evidence>
<accession>F0W3J2</accession>
<reference evidence="5" key="1">
    <citation type="journal article" date="2011" name="PLoS Biol.">
        <title>Gene gain and loss during evolution of obligate parasitism in the white rust pathogen of Arabidopsis thaliana.</title>
        <authorList>
            <person name="Kemen E."/>
            <person name="Gardiner A."/>
            <person name="Schultz-Larsen T."/>
            <person name="Kemen A.C."/>
            <person name="Balmuth A.L."/>
            <person name="Robert-Seilaniantz A."/>
            <person name="Bailey K."/>
            <person name="Holub E."/>
            <person name="Studholme D.J."/>
            <person name="Maclean D."/>
            <person name="Jones J.D."/>
        </authorList>
    </citation>
    <scope>NUCLEOTIDE SEQUENCE</scope>
</reference>
<dbReference type="AlphaFoldDB" id="F0W3J2"/>
<dbReference type="HOGENOM" id="CLU_018031_2_1_1"/>
<feature type="domain" description="Tyrosinase copper-binding" evidence="4">
    <location>
        <begin position="331"/>
        <end position="342"/>
    </location>
</feature>
<evidence type="ECO:0000313" key="5">
    <source>
        <dbReference type="EMBL" id="CCA15635.1"/>
    </source>
</evidence>
<proteinExistence type="predicted"/>
<evidence type="ECO:0000259" key="4">
    <source>
        <dbReference type="PROSITE" id="PS00498"/>
    </source>
</evidence>
<dbReference type="GO" id="GO:0016491">
    <property type="term" value="F:oxidoreductase activity"/>
    <property type="evidence" value="ECO:0007669"/>
    <property type="project" value="InterPro"/>
</dbReference>
<dbReference type="Pfam" id="PF00264">
    <property type="entry name" value="Tyrosinase"/>
    <property type="match status" value="1"/>
</dbReference>
<evidence type="ECO:0000256" key="1">
    <source>
        <dbReference type="ARBA" id="ARBA00022723"/>
    </source>
</evidence>
<reference evidence="5" key="2">
    <citation type="submission" date="2011-02" db="EMBL/GenBank/DDBJ databases">
        <authorList>
            <person name="MacLean D."/>
        </authorList>
    </citation>
    <scope>NUCLEOTIDE SEQUENCE</scope>
</reference>
<dbReference type="PROSITE" id="PS00497">
    <property type="entry name" value="TYROSINASE_1"/>
    <property type="match status" value="1"/>
</dbReference>
<dbReference type="GO" id="GO:0046872">
    <property type="term" value="F:metal ion binding"/>
    <property type="evidence" value="ECO:0007669"/>
    <property type="project" value="UniProtKB-KW"/>
</dbReference>
<sequence>MIAQVEFYDNTSDLIDKAIAVVGYLFNTIAIEAQDPIIVSQPRRLCALNGTRVGTIDFGISYEDKMKVVLACFMMASVLVYGQEKNDTILSYANNSSASFNTEQAMSNAECGPRIRKSWDRLTNLEKEIYLEAIAKSMDDGLYSQFVEVHTEELTASEAHQTCMFLYWHRLLLLGFENMLRSYGGVFSCITIPYWNYVDHNARFLNGLCDSMEDCALILRELGGSRRGSRRSIEINGTPIRGSDYRCISSFPLNHFCEDTTRASSDCAGCVPRGPWSEIPFPPTASISSLLRQLYETPTITGVAENLEQGLHNTIHNALSGAMAFLEAPSDPIFWSHHASLDLLHSIFYHCVVGDDTRFRADQIKMNDPHQFLECSRRMPLPSDRAVDQETLMAQSQPVMRSGGATGLSPTSVWNPNHALYRYFANLPRQYLEVSDIRNLGPLTYNYELVGLLQDMYTRCVDLDLISSSISGMGRRLDEETSDYLGPVLVKDMGEKQAFAENLWFPKVLEQTMTFFSSFQHPNETAELGTSSVGEVLKEMEKMTCLFYQMCRGPVQDFTAEFRQNFANARMTPCSRVIADIEAGRDSIKIPNWKEIMLESLPCETKAHKKDSSS</sequence>
<dbReference type="EMBL" id="FR824058">
    <property type="protein sequence ID" value="CCA15635.1"/>
    <property type="molecule type" value="Genomic_DNA"/>
</dbReference>